<evidence type="ECO:0000256" key="1">
    <source>
        <dbReference type="SAM" id="SignalP"/>
    </source>
</evidence>
<dbReference type="RefSeq" id="WP_344080337.1">
    <property type="nucleotide sequence ID" value="NZ_BAAAPO010000006.1"/>
</dbReference>
<keyword evidence="1" id="KW-0732">Signal</keyword>
<dbReference type="EMBL" id="BAAAPO010000006">
    <property type="protein sequence ID" value="GAA1781358.1"/>
    <property type="molecule type" value="Genomic_DNA"/>
</dbReference>
<keyword evidence="3" id="KW-1185">Reference proteome</keyword>
<comment type="caution">
    <text evidence="2">The sequence shown here is derived from an EMBL/GenBank/DDBJ whole genome shotgun (WGS) entry which is preliminary data.</text>
</comment>
<accession>A0ABN2LA81</accession>
<feature type="signal peptide" evidence="1">
    <location>
        <begin position="1"/>
        <end position="19"/>
    </location>
</feature>
<evidence type="ECO:0000313" key="2">
    <source>
        <dbReference type="EMBL" id="GAA1781358.1"/>
    </source>
</evidence>
<dbReference type="Gene3D" id="2.60.120.560">
    <property type="entry name" value="Exo-inulinase, domain 1"/>
    <property type="match status" value="1"/>
</dbReference>
<protein>
    <recommendedName>
        <fullName evidence="4">DUF1080 domain-containing protein</fullName>
    </recommendedName>
</protein>
<evidence type="ECO:0000313" key="3">
    <source>
        <dbReference type="Proteomes" id="UP001499938"/>
    </source>
</evidence>
<feature type="chain" id="PRO_5045941226" description="DUF1080 domain-containing protein" evidence="1">
    <location>
        <begin position="20"/>
        <end position="242"/>
    </location>
</feature>
<gene>
    <name evidence="2" type="ORF">GCM10009811_03410</name>
</gene>
<name>A0ABN2LA81_9MICO</name>
<proteinExistence type="predicted"/>
<sequence>MSIRFLAGAAVAGVLSASAAGATMMPPPAPAPASMSDAATSGPSRAHGAYFRDAFNFDAPGWRGVVGRWRVKDGTLFSQGMSGRFSSVAHVGTYDDFDYEVRMNRIGNSDGAAPNCLIVRGNAGRVRDDLWLPGYYFCYTNNGKALVVAFDARGNRRELMDYTPVKEIGTGGGYRTVRLQTLGSSFFFSVNGTEIGAFKDDLARSGQVGVGFYVEPGKRGSLAMDYANLGPLKPTRQATAGR</sequence>
<reference evidence="2 3" key="1">
    <citation type="journal article" date="2019" name="Int. J. Syst. Evol. Microbiol.">
        <title>The Global Catalogue of Microorganisms (GCM) 10K type strain sequencing project: providing services to taxonomists for standard genome sequencing and annotation.</title>
        <authorList>
            <consortium name="The Broad Institute Genomics Platform"/>
            <consortium name="The Broad Institute Genome Sequencing Center for Infectious Disease"/>
            <person name="Wu L."/>
            <person name="Ma J."/>
        </authorList>
    </citation>
    <scope>NUCLEOTIDE SEQUENCE [LARGE SCALE GENOMIC DNA]</scope>
    <source>
        <strain evidence="2 3">JCM 15592</strain>
    </source>
</reference>
<dbReference type="Proteomes" id="UP001499938">
    <property type="component" value="Unassembled WGS sequence"/>
</dbReference>
<organism evidence="2 3">
    <name type="scientific">Nostocoides veronense</name>
    <dbReference type="NCBI Taxonomy" id="330836"/>
    <lineage>
        <taxon>Bacteria</taxon>
        <taxon>Bacillati</taxon>
        <taxon>Actinomycetota</taxon>
        <taxon>Actinomycetes</taxon>
        <taxon>Micrococcales</taxon>
        <taxon>Intrasporangiaceae</taxon>
        <taxon>Nostocoides</taxon>
    </lineage>
</organism>
<evidence type="ECO:0008006" key="4">
    <source>
        <dbReference type="Google" id="ProtNLM"/>
    </source>
</evidence>